<evidence type="ECO:0000256" key="8">
    <source>
        <dbReference type="ARBA" id="ARBA00022741"/>
    </source>
</evidence>
<dbReference type="Pfam" id="PF02743">
    <property type="entry name" value="dCache_1"/>
    <property type="match status" value="1"/>
</dbReference>
<dbReference type="Pfam" id="PF00512">
    <property type="entry name" value="HisKA"/>
    <property type="match status" value="1"/>
</dbReference>
<dbReference type="PROSITE" id="PS50885">
    <property type="entry name" value="HAMP"/>
    <property type="match status" value="1"/>
</dbReference>
<accession>G2DB02</accession>
<dbReference type="SUPFAM" id="SSF55785">
    <property type="entry name" value="PYP-like sensor domain (PAS domain)"/>
    <property type="match status" value="1"/>
</dbReference>
<dbReference type="InterPro" id="IPR033479">
    <property type="entry name" value="dCache_1"/>
</dbReference>
<dbReference type="EMBL" id="AFOC01000014">
    <property type="protein sequence ID" value="EGV52203.1"/>
    <property type="molecule type" value="Genomic_DNA"/>
</dbReference>
<dbReference type="Proteomes" id="UP000004491">
    <property type="component" value="Unassembled WGS sequence"/>
</dbReference>
<organism evidence="17 18">
    <name type="scientific">endosymbiont of Riftia pachyptila</name>
    <name type="common">vent Ph05</name>
    <dbReference type="NCBI Taxonomy" id="1048808"/>
    <lineage>
        <taxon>Bacteria</taxon>
        <taxon>Pseudomonadati</taxon>
        <taxon>Pseudomonadota</taxon>
        <taxon>Gammaproteobacteria</taxon>
        <taxon>sulfur-oxidizing symbionts</taxon>
    </lineage>
</organism>
<dbReference type="InterPro" id="IPR036890">
    <property type="entry name" value="HATPase_C_sf"/>
</dbReference>
<name>G2DB02_9GAMM</name>
<dbReference type="Gene3D" id="1.10.287.130">
    <property type="match status" value="1"/>
</dbReference>
<comment type="catalytic activity">
    <reaction evidence="1">
        <text>ATP + protein L-histidine = ADP + protein N-phospho-L-histidine.</text>
        <dbReference type="EC" id="2.7.13.3"/>
    </reaction>
</comment>
<evidence type="ECO:0000256" key="6">
    <source>
        <dbReference type="ARBA" id="ARBA00022679"/>
    </source>
</evidence>
<evidence type="ECO:0000256" key="2">
    <source>
        <dbReference type="ARBA" id="ARBA00004651"/>
    </source>
</evidence>
<keyword evidence="6 17" id="KW-0808">Transferase</keyword>
<evidence type="ECO:0000256" key="10">
    <source>
        <dbReference type="ARBA" id="ARBA00022840"/>
    </source>
</evidence>
<dbReference type="Gene3D" id="3.30.565.10">
    <property type="entry name" value="Histidine kinase-like ATPase, C-terminal domain"/>
    <property type="match status" value="1"/>
</dbReference>
<dbReference type="SUPFAM" id="SSF158472">
    <property type="entry name" value="HAMP domain-like"/>
    <property type="match status" value="1"/>
</dbReference>
<evidence type="ECO:0000259" key="16">
    <source>
        <dbReference type="PROSITE" id="PS50885"/>
    </source>
</evidence>
<evidence type="ECO:0000256" key="12">
    <source>
        <dbReference type="ARBA" id="ARBA00023012"/>
    </source>
</evidence>
<keyword evidence="7 14" id="KW-0812">Transmembrane</keyword>
<reference evidence="17" key="1">
    <citation type="journal article" date="2011" name="ISME J.">
        <title>The endosymbionts of the deep-sea tubeworms Riftia pachyptila and Tevnia jerichonana share an identical physiology as revealed by proteogenomic analyses.</title>
        <authorList>
            <person name="Gardebrecht A."/>
            <person name="Markert S."/>
            <person name="Felbeck H."/>
            <person name="Thuermer A."/>
            <person name="Albrecht D."/>
            <person name="Wollherr A."/>
            <person name="Kabisch J."/>
            <person name="Lehmann R."/>
            <person name="Daniel R."/>
            <person name="Liesegang H."/>
            <person name="Hecker M."/>
            <person name="Sievert S.M."/>
            <person name="Schweder T."/>
        </authorList>
    </citation>
    <scope>NUCLEOTIDE SEQUENCE [LARGE SCALE GENOMIC DNA]</scope>
</reference>
<keyword evidence="13 14" id="KW-0472">Membrane</keyword>
<feature type="domain" description="HAMP" evidence="16">
    <location>
        <begin position="365"/>
        <end position="417"/>
    </location>
</feature>
<dbReference type="InterPro" id="IPR004358">
    <property type="entry name" value="Sig_transdc_His_kin-like_C"/>
</dbReference>
<evidence type="ECO:0000259" key="15">
    <source>
        <dbReference type="PROSITE" id="PS50109"/>
    </source>
</evidence>
<gene>
    <name evidence="17" type="primary">fixL1</name>
    <name evidence="17" type="ORF">Rifp1Sym_an00250</name>
</gene>
<dbReference type="PRINTS" id="PR00344">
    <property type="entry name" value="BCTRLSENSOR"/>
</dbReference>
<dbReference type="Gene3D" id="3.30.450.20">
    <property type="entry name" value="PAS domain"/>
    <property type="match status" value="2"/>
</dbReference>
<comment type="subcellular location">
    <subcellularLocation>
        <location evidence="2">Cell membrane</location>
        <topology evidence="2">Multi-pass membrane protein</topology>
    </subcellularLocation>
</comment>
<keyword evidence="10" id="KW-0067">ATP-binding</keyword>
<keyword evidence="12" id="KW-0902">Two-component regulatory system</keyword>
<dbReference type="SUPFAM" id="SSF55874">
    <property type="entry name" value="ATPase domain of HSP90 chaperone/DNA topoisomerase II/histidine kinase"/>
    <property type="match status" value="1"/>
</dbReference>
<evidence type="ECO:0000256" key="14">
    <source>
        <dbReference type="SAM" id="Phobius"/>
    </source>
</evidence>
<dbReference type="PROSITE" id="PS50109">
    <property type="entry name" value="HIS_KIN"/>
    <property type="match status" value="1"/>
</dbReference>
<dbReference type="InterPro" id="IPR005467">
    <property type="entry name" value="His_kinase_dom"/>
</dbReference>
<dbReference type="GO" id="GO:0005886">
    <property type="term" value="C:plasma membrane"/>
    <property type="evidence" value="ECO:0007669"/>
    <property type="project" value="UniProtKB-SubCell"/>
</dbReference>
<protein>
    <recommendedName>
        <fullName evidence="3">histidine kinase</fullName>
        <ecNumber evidence="3">2.7.13.3</ecNumber>
    </recommendedName>
</protein>
<proteinExistence type="predicted"/>
<dbReference type="PANTHER" id="PTHR43065">
    <property type="entry name" value="SENSOR HISTIDINE KINASE"/>
    <property type="match status" value="1"/>
</dbReference>
<keyword evidence="11 14" id="KW-1133">Transmembrane helix</keyword>
<evidence type="ECO:0000256" key="7">
    <source>
        <dbReference type="ARBA" id="ARBA00022692"/>
    </source>
</evidence>
<evidence type="ECO:0000313" key="18">
    <source>
        <dbReference type="Proteomes" id="UP000004491"/>
    </source>
</evidence>
<dbReference type="SMART" id="SM00304">
    <property type="entry name" value="HAMP"/>
    <property type="match status" value="1"/>
</dbReference>
<evidence type="ECO:0000256" key="3">
    <source>
        <dbReference type="ARBA" id="ARBA00012438"/>
    </source>
</evidence>
<dbReference type="SUPFAM" id="SSF47384">
    <property type="entry name" value="Homodimeric domain of signal transducing histidine kinase"/>
    <property type="match status" value="1"/>
</dbReference>
<dbReference type="PATRIC" id="fig|1048808.3.peg.758"/>
<sequence>MEPLSGSVAAALAGQLAGPQGDHPMKRRWPLSRGLYPRLLTTVLAVALLPLLLITVLGFTTARETLYRQTFDDLTAAAEARAALINRFFLERKQDISILASSPLVAESIARLEPIFHDSGIGSPDYQQATARIQPYLYTLKENSGDDALFLIAADGDIILTLAGEDTLGTNLLNGPYRESELAAAFKRAFTLLDVAFSDFKYYAPSNRPASFIAAPVYDVHRFIGVVAIQINADSIYTFSRDTRGLGESGEIVLAQRSTDAATILAPLKFAPDAAFKMQIAFDSKAGMPIQKAVQGERGAALSVDYRDEPILAVWRYLPYPNWGLVAKIDAREAFAPIRQLQRWTIAILITLVLAVVFAAMRLAHSITGPIQQLARGAERIGSGDLEHRLATDAQDEVGEMSRSFDTMVTNLKALTAAQVETEARRQESERARAEWHRVFDTIRSPLFLHDQAGRVVRANRAYVVEAKAEHDRVLGKLYWELFPKGDGPLPDCAAGGSDPKPSTVDQHREELTLADGRTFLSHSMSAGSGPQGEPLYVHWMYEITELRNTEAALEASNYELNSALAELHRTQSALVQTEKLSALGTLAAGVAHEINNPLMALVNYVQYACRHTEHARSAEILGKAEDELHRIKTIVQNMLIFAHPSDGGSQAVNLIETLQQTLALISADLHHHQITVKIDFPEALPAVDARKNAIQQVLLNLLINARDAIDESDKREILVESSVEERQVCLAISDSGPGIATEVAERLFDPFVTTKPAGKGTGLGLSVSRSIIEGFGGTLQAENNTTGGACFHICLPKWNH</sequence>
<dbReference type="CDD" id="cd18773">
    <property type="entry name" value="PDC1_HK_sensor"/>
    <property type="match status" value="1"/>
</dbReference>
<dbReference type="InterPro" id="IPR003660">
    <property type="entry name" value="HAMP_dom"/>
</dbReference>
<evidence type="ECO:0000256" key="11">
    <source>
        <dbReference type="ARBA" id="ARBA00022989"/>
    </source>
</evidence>
<keyword evidence="4" id="KW-1003">Cell membrane</keyword>
<evidence type="ECO:0000256" key="5">
    <source>
        <dbReference type="ARBA" id="ARBA00022553"/>
    </source>
</evidence>
<keyword evidence="9" id="KW-0418">Kinase</keyword>
<evidence type="ECO:0000256" key="9">
    <source>
        <dbReference type="ARBA" id="ARBA00022777"/>
    </source>
</evidence>
<dbReference type="Gene3D" id="6.10.340.10">
    <property type="match status" value="1"/>
</dbReference>
<keyword evidence="5" id="KW-0597">Phosphoprotein</keyword>
<dbReference type="EC" id="2.7.13.3" evidence="3"/>
<feature type="transmembrane region" description="Helical" evidence="14">
    <location>
        <begin position="344"/>
        <end position="364"/>
    </location>
</feature>
<dbReference type="InterPro" id="IPR003661">
    <property type="entry name" value="HisK_dim/P_dom"/>
</dbReference>
<evidence type="ECO:0000256" key="4">
    <source>
        <dbReference type="ARBA" id="ARBA00022475"/>
    </source>
</evidence>
<dbReference type="InterPro" id="IPR036097">
    <property type="entry name" value="HisK_dim/P_sf"/>
</dbReference>
<comment type="caution">
    <text evidence="17">The sequence shown here is derived from an EMBL/GenBank/DDBJ whole genome shotgun (WGS) entry which is preliminary data.</text>
</comment>
<dbReference type="SMART" id="SM00387">
    <property type="entry name" value="HATPase_c"/>
    <property type="match status" value="1"/>
</dbReference>
<dbReference type="Pfam" id="PF00672">
    <property type="entry name" value="HAMP"/>
    <property type="match status" value="1"/>
</dbReference>
<dbReference type="Pfam" id="PF02518">
    <property type="entry name" value="HATPase_c"/>
    <property type="match status" value="1"/>
</dbReference>
<keyword evidence="18" id="KW-1185">Reference proteome</keyword>
<evidence type="ECO:0000256" key="1">
    <source>
        <dbReference type="ARBA" id="ARBA00000085"/>
    </source>
</evidence>
<evidence type="ECO:0000313" key="17">
    <source>
        <dbReference type="EMBL" id="EGV52203.1"/>
    </source>
</evidence>
<dbReference type="AlphaFoldDB" id="G2DB02"/>
<evidence type="ECO:0000256" key="13">
    <source>
        <dbReference type="ARBA" id="ARBA00023136"/>
    </source>
</evidence>
<dbReference type="GO" id="GO:0005524">
    <property type="term" value="F:ATP binding"/>
    <property type="evidence" value="ECO:0007669"/>
    <property type="project" value="UniProtKB-KW"/>
</dbReference>
<keyword evidence="8" id="KW-0547">Nucleotide-binding</keyword>
<feature type="domain" description="Histidine kinase" evidence="15">
    <location>
        <begin position="590"/>
        <end position="800"/>
    </location>
</feature>
<dbReference type="GO" id="GO:0000155">
    <property type="term" value="F:phosphorelay sensor kinase activity"/>
    <property type="evidence" value="ECO:0007669"/>
    <property type="project" value="InterPro"/>
</dbReference>
<dbReference type="InterPro" id="IPR035965">
    <property type="entry name" value="PAS-like_dom_sf"/>
</dbReference>
<dbReference type="InterPro" id="IPR003594">
    <property type="entry name" value="HATPase_dom"/>
</dbReference>
<dbReference type="CDD" id="cd00082">
    <property type="entry name" value="HisKA"/>
    <property type="match status" value="1"/>
</dbReference>
<dbReference type="CDD" id="cd06225">
    <property type="entry name" value="HAMP"/>
    <property type="match status" value="1"/>
</dbReference>
<dbReference type="SMART" id="SM00388">
    <property type="entry name" value="HisKA"/>
    <property type="match status" value="1"/>
</dbReference>
<dbReference type="PANTHER" id="PTHR43065:SF10">
    <property type="entry name" value="PEROXIDE STRESS-ACTIVATED HISTIDINE KINASE MAK3"/>
    <property type="match status" value="1"/>
</dbReference>
<feature type="transmembrane region" description="Helical" evidence="14">
    <location>
        <begin position="35"/>
        <end position="59"/>
    </location>
</feature>